<evidence type="ECO:0000313" key="1">
    <source>
        <dbReference type="EMBL" id="KNC28544.1"/>
    </source>
</evidence>
<accession>A0A0L0CAR2</accession>
<reference evidence="1 2" key="1">
    <citation type="journal article" date="2015" name="Nat. Commun.">
        <title>Lucilia cuprina genome unlocks parasitic fly biology to underpin future interventions.</title>
        <authorList>
            <person name="Anstead C.A."/>
            <person name="Korhonen P.K."/>
            <person name="Young N.D."/>
            <person name="Hall R.S."/>
            <person name="Jex A.R."/>
            <person name="Murali S.C."/>
            <person name="Hughes D.S."/>
            <person name="Lee S.F."/>
            <person name="Perry T."/>
            <person name="Stroehlein A.J."/>
            <person name="Ansell B.R."/>
            <person name="Breugelmans B."/>
            <person name="Hofmann A."/>
            <person name="Qu J."/>
            <person name="Dugan S."/>
            <person name="Lee S.L."/>
            <person name="Chao H."/>
            <person name="Dinh H."/>
            <person name="Han Y."/>
            <person name="Doddapaneni H.V."/>
            <person name="Worley K.C."/>
            <person name="Muzny D.M."/>
            <person name="Ioannidis P."/>
            <person name="Waterhouse R.M."/>
            <person name="Zdobnov E.M."/>
            <person name="James P.J."/>
            <person name="Bagnall N.H."/>
            <person name="Kotze A.C."/>
            <person name="Gibbs R.A."/>
            <person name="Richards S."/>
            <person name="Batterham P."/>
            <person name="Gasser R.B."/>
        </authorList>
    </citation>
    <scope>NUCLEOTIDE SEQUENCE [LARGE SCALE GENOMIC DNA]</scope>
    <source>
        <strain evidence="1 2">LS</strain>
        <tissue evidence="1">Full body</tissue>
    </source>
</reference>
<dbReference type="Proteomes" id="UP000037069">
    <property type="component" value="Unassembled WGS sequence"/>
</dbReference>
<protein>
    <submittedName>
        <fullName evidence="1">Uncharacterized protein</fullName>
    </submittedName>
</protein>
<organism evidence="1 2">
    <name type="scientific">Lucilia cuprina</name>
    <name type="common">Green bottle fly</name>
    <name type="synonym">Australian sheep blowfly</name>
    <dbReference type="NCBI Taxonomy" id="7375"/>
    <lineage>
        <taxon>Eukaryota</taxon>
        <taxon>Metazoa</taxon>
        <taxon>Ecdysozoa</taxon>
        <taxon>Arthropoda</taxon>
        <taxon>Hexapoda</taxon>
        <taxon>Insecta</taxon>
        <taxon>Pterygota</taxon>
        <taxon>Neoptera</taxon>
        <taxon>Endopterygota</taxon>
        <taxon>Diptera</taxon>
        <taxon>Brachycera</taxon>
        <taxon>Muscomorpha</taxon>
        <taxon>Oestroidea</taxon>
        <taxon>Calliphoridae</taxon>
        <taxon>Luciliinae</taxon>
        <taxon>Lucilia</taxon>
    </lineage>
</organism>
<proteinExistence type="predicted"/>
<comment type="caution">
    <text evidence="1">The sequence shown here is derived from an EMBL/GenBank/DDBJ whole genome shotgun (WGS) entry which is preliminary data.</text>
</comment>
<evidence type="ECO:0000313" key="2">
    <source>
        <dbReference type="Proteomes" id="UP000037069"/>
    </source>
</evidence>
<name>A0A0L0CAR2_LUCCU</name>
<dbReference type="EMBL" id="JRES01000760">
    <property type="protein sequence ID" value="KNC28544.1"/>
    <property type="molecule type" value="Genomic_DNA"/>
</dbReference>
<keyword evidence="2" id="KW-1185">Reference proteome</keyword>
<sequence>MEYCDSYKLSYNLLRQLLISEISHVKENALRESTYYQVLFAEMPGGPKVTHLVAKLPTYHMLCFRKTKHSIMLLKTWPIIRYNFLDCISNDDRDMSCQTLLEHSYTNALCFRKTKHSIMLLKSWPFIRYDFLDCTSNDDRDMSCQTLLEHSYTNAFAEMPGGPKVTHLVAKLPTYDMVKHLFQ</sequence>
<dbReference type="AlphaFoldDB" id="A0A0L0CAR2"/>
<gene>
    <name evidence="1" type="ORF">FF38_05740</name>
</gene>